<evidence type="ECO:0000313" key="1">
    <source>
        <dbReference type="EMBL" id="KAF2733630.1"/>
    </source>
</evidence>
<dbReference type="PANTHER" id="PTHR38792">
    <property type="entry name" value="BNR/ASP-BOX REPEAT DOMAIN PROTEIN (AFU_ORTHOLOGUE AFUA_7G06430)-RELATED"/>
    <property type="match status" value="1"/>
</dbReference>
<dbReference type="Gene3D" id="2.120.10.10">
    <property type="match status" value="1"/>
</dbReference>
<keyword evidence="2" id="KW-1185">Reference proteome</keyword>
<dbReference type="PANTHER" id="PTHR38792:SF1">
    <property type="entry name" value="BNR_ASP-BOX REPEAT PROTEIN"/>
    <property type="match status" value="1"/>
</dbReference>
<gene>
    <name evidence="1" type="ORF">EJ04DRAFT_605364</name>
</gene>
<dbReference type="CDD" id="cd15482">
    <property type="entry name" value="Sialidase_non-viral"/>
    <property type="match status" value="1"/>
</dbReference>
<organism evidence="1 2">
    <name type="scientific">Polyplosphaeria fusca</name>
    <dbReference type="NCBI Taxonomy" id="682080"/>
    <lineage>
        <taxon>Eukaryota</taxon>
        <taxon>Fungi</taxon>
        <taxon>Dikarya</taxon>
        <taxon>Ascomycota</taxon>
        <taxon>Pezizomycotina</taxon>
        <taxon>Dothideomycetes</taxon>
        <taxon>Pleosporomycetidae</taxon>
        <taxon>Pleosporales</taxon>
        <taxon>Tetraplosphaeriaceae</taxon>
        <taxon>Polyplosphaeria</taxon>
    </lineage>
</organism>
<dbReference type="AlphaFoldDB" id="A0A9P4QY37"/>
<proteinExistence type="predicted"/>
<dbReference type="InterPro" id="IPR036278">
    <property type="entry name" value="Sialidase_sf"/>
</dbReference>
<name>A0A9P4QY37_9PLEO</name>
<reference evidence="1" key="1">
    <citation type="journal article" date="2020" name="Stud. Mycol.">
        <title>101 Dothideomycetes genomes: a test case for predicting lifestyles and emergence of pathogens.</title>
        <authorList>
            <person name="Haridas S."/>
            <person name="Albert R."/>
            <person name="Binder M."/>
            <person name="Bloem J."/>
            <person name="Labutti K."/>
            <person name="Salamov A."/>
            <person name="Andreopoulos B."/>
            <person name="Baker S."/>
            <person name="Barry K."/>
            <person name="Bills G."/>
            <person name="Bluhm B."/>
            <person name="Cannon C."/>
            <person name="Castanera R."/>
            <person name="Culley D."/>
            <person name="Daum C."/>
            <person name="Ezra D."/>
            <person name="Gonzalez J."/>
            <person name="Henrissat B."/>
            <person name="Kuo A."/>
            <person name="Liang C."/>
            <person name="Lipzen A."/>
            <person name="Lutzoni F."/>
            <person name="Magnuson J."/>
            <person name="Mondo S."/>
            <person name="Nolan M."/>
            <person name="Ohm R."/>
            <person name="Pangilinan J."/>
            <person name="Park H.-J."/>
            <person name="Ramirez L."/>
            <person name="Alfaro M."/>
            <person name="Sun H."/>
            <person name="Tritt A."/>
            <person name="Yoshinaga Y."/>
            <person name="Zwiers L.-H."/>
            <person name="Turgeon B."/>
            <person name="Goodwin S."/>
            <person name="Spatafora J."/>
            <person name="Crous P."/>
            <person name="Grigoriev I."/>
        </authorList>
    </citation>
    <scope>NUCLEOTIDE SEQUENCE</scope>
    <source>
        <strain evidence="1">CBS 125425</strain>
    </source>
</reference>
<comment type="caution">
    <text evidence="1">The sequence shown here is derived from an EMBL/GenBank/DDBJ whole genome shotgun (WGS) entry which is preliminary data.</text>
</comment>
<protein>
    <submittedName>
        <fullName evidence="1">Oligoxyloglucan reducing end-specific cellobiohydrolase</fullName>
    </submittedName>
</protein>
<evidence type="ECO:0000313" key="2">
    <source>
        <dbReference type="Proteomes" id="UP000799444"/>
    </source>
</evidence>
<accession>A0A9P4QY37</accession>
<dbReference type="SUPFAM" id="SSF50939">
    <property type="entry name" value="Sialidases"/>
    <property type="match status" value="1"/>
</dbReference>
<dbReference type="EMBL" id="ML996159">
    <property type="protein sequence ID" value="KAF2733630.1"/>
    <property type="molecule type" value="Genomic_DNA"/>
</dbReference>
<dbReference type="OrthoDB" id="2130735at2759"/>
<dbReference type="Proteomes" id="UP000799444">
    <property type="component" value="Unassembled WGS sequence"/>
</dbReference>
<sequence length="399" mass="44385">MEARRAYNIRPAKRSLVPVVGLQPLNSDLSESKYGEPKPFGYFYNNTIYQPVANESVTYPRYTELQDGTIIATTSFSGHSPSYFPIFESKDGGASWKYISNLTDQVNGWGMTAQPALTELTSEIGGYPAGTILGSGNSWSNNGTRIDLYASTDKARTWEFVSHIAQGGRPNTTNGATPIWEPYIMQYEDMLVAYYSDQRDPKHGQKLAHQTSKDLKTWGSVVNDVAYDLYTARPGMTVVAYIPPVEKWILVHERPIGNQSSHGVNYPVYYVLADSPLEFGDNEDIPLVVNNTTAPNASPYVVWTPEGGDMGTIVVSDADTRQVWTNQYGGDVDKWEEHMSPAGAVYSRAIQVFKDRPDHLLIYGGETFDDMGLHLRTPFSATVVNIYDILKASATEWIE</sequence>